<dbReference type="RefSeq" id="WP_052249340.1">
    <property type="nucleotide sequence ID" value="NZ_AP025334.1"/>
</dbReference>
<dbReference type="InterPro" id="IPR001867">
    <property type="entry name" value="OmpR/PhoB-type_DNA-bd"/>
</dbReference>
<dbReference type="Proteomes" id="UP001320460">
    <property type="component" value="Chromosome"/>
</dbReference>
<gene>
    <name evidence="3" type="ORF">PDTA9734_40330</name>
</gene>
<accession>A0ABM7VZ47</accession>
<keyword evidence="4" id="KW-1185">Reference proteome</keyword>
<reference evidence="3 4" key="1">
    <citation type="submission" date="2021-12" db="EMBL/GenBank/DDBJ databases">
        <title>Complete genome sequence of Phytobacter diazotrophicus TA9734.</title>
        <authorList>
            <person name="Kubota H."/>
            <person name="Nakayama Y."/>
            <person name="Ariyoshi T."/>
        </authorList>
    </citation>
    <scope>NUCLEOTIDE SEQUENCE [LARGE SCALE GENOMIC DNA]</scope>
    <source>
        <strain evidence="3 4">TA9734</strain>
    </source>
</reference>
<dbReference type="Pfam" id="PF00486">
    <property type="entry name" value="Trans_reg_C"/>
    <property type="match status" value="1"/>
</dbReference>
<dbReference type="EMBL" id="AP025334">
    <property type="protein sequence ID" value="BDD52546.1"/>
    <property type="molecule type" value="Genomic_DNA"/>
</dbReference>
<evidence type="ECO:0000313" key="3">
    <source>
        <dbReference type="EMBL" id="BDD52546.1"/>
    </source>
</evidence>
<protein>
    <recommendedName>
        <fullName evidence="2">OmpR/PhoB-type domain-containing protein</fullName>
    </recommendedName>
</protein>
<proteinExistence type="predicted"/>
<dbReference type="InterPro" id="IPR036388">
    <property type="entry name" value="WH-like_DNA-bd_sf"/>
</dbReference>
<evidence type="ECO:0000313" key="4">
    <source>
        <dbReference type="Proteomes" id="UP001320460"/>
    </source>
</evidence>
<sequence>MVKLTVYGYRLGERNEVEFLPFKRCLLLPETPGKAVEYLRPTMANLLEYLLAHAVGEIVPDKTLQIQVWENNGLSCSSQRLWQVMHNLKNKLALVGLPDNFIMRITGKGYMIANEMVMELYCKRRQFSKNGAEYPLQRTKTFESSMSRMIE</sequence>
<evidence type="ECO:0000256" key="1">
    <source>
        <dbReference type="ARBA" id="ARBA00023125"/>
    </source>
</evidence>
<dbReference type="Gene3D" id="1.10.10.10">
    <property type="entry name" value="Winged helix-like DNA-binding domain superfamily/Winged helix DNA-binding domain"/>
    <property type="match status" value="1"/>
</dbReference>
<organism evidence="3 4">
    <name type="scientific">Phytobacter diazotrophicus</name>
    <dbReference type="NCBI Taxonomy" id="395631"/>
    <lineage>
        <taxon>Bacteria</taxon>
        <taxon>Pseudomonadati</taxon>
        <taxon>Pseudomonadota</taxon>
        <taxon>Gammaproteobacteria</taxon>
        <taxon>Enterobacterales</taxon>
        <taxon>Enterobacteriaceae</taxon>
        <taxon>Phytobacter</taxon>
    </lineage>
</organism>
<keyword evidence="1" id="KW-0238">DNA-binding</keyword>
<dbReference type="SMART" id="SM00862">
    <property type="entry name" value="Trans_reg_C"/>
    <property type="match status" value="1"/>
</dbReference>
<dbReference type="InterPro" id="IPR016032">
    <property type="entry name" value="Sig_transdc_resp-reg_C-effctor"/>
</dbReference>
<feature type="domain" description="OmpR/PhoB-type" evidence="2">
    <location>
        <begin position="33"/>
        <end position="112"/>
    </location>
</feature>
<dbReference type="SUPFAM" id="SSF46894">
    <property type="entry name" value="C-terminal effector domain of the bipartite response regulators"/>
    <property type="match status" value="1"/>
</dbReference>
<evidence type="ECO:0000259" key="2">
    <source>
        <dbReference type="SMART" id="SM00862"/>
    </source>
</evidence>
<name>A0ABM7VZ47_9ENTR</name>